<sequence length="152" mass="17571">MPCRNNTFVGVEPRCEVDYFMEKKRLSAFIGLISFIVPALWLFVDFGNFMRLRRQRRWVSYKPDYDRGRVNLTGGDPDKLEIVRSVMTYISDSKLQSGSQSFNDFLESYGVNRALVEEAEDIFANKTVVRNRVELTISKSYRAHMPLASPVS</sequence>
<keyword evidence="1" id="KW-0472">Membrane</keyword>
<evidence type="ECO:0000313" key="3">
    <source>
        <dbReference type="Proteomes" id="UP000762676"/>
    </source>
</evidence>
<dbReference type="Proteomes" id="UP000762676">
    <property type="component" value="Unassembled WGS sequence"/>
</dbReference>
<gene>
    <name evidence="2" type="ORF">ElyMa_002571400</name>
</gene>
<name>A0AAV4GYU5_9GAST</name>
<keyword evidence="1" id="KW-1133">Transmembrane helix</keyword>
<comment type="caution">
    <text evidence="2">The sequence shown here is derived from an EMBL/GenBank/DDBJ whole genome shotgun (WGS) entry which is preliminary data.</text>
</comment>
<organism evidence="2 3">
    <name type="scientific">Elysia marginata</name>
    <dbReference type="NCBI Taxonomy" id="1093978"/>
    <lineage>
        <taxon>Eukaryota</taxon>
        <taxon>Metazoa</taxon>
        <taxon>Spiralia</taxon>
        <taxon>Lophotrochozoa</taxon>
        <taxon>Mollusca</taxon>
        <taxon>Gastropoda</taxon>
        <taxon>Heterobranchia</taxon>
        <taxon>Euthyneura</taxon>
        <taxon>Panpulmonata</taxon>
        <taxon>Sacoglossa</taxon>
        <taxon>Placobranchoidea</taxon>
        <taxon>Plakobranchidae</taxon>
        <taxon>Elysia</taxon>
    </lineage>
</organism>
<dbReference type="EMBL" id="BMAT01005297">
    <property type="protein sequence ID" value="GFR90584.1"/>
    <property type="molecule type" value="Genomic_DNA"/>
</dbReference>
<evidence type="ECO:0000256" key="1">
    <source>
        <dbReference type="SAM" id="Phobius"/>
    </source>
</evidence>
<reference evidence="2 3" key="1">
    <citation type="journal article" date="2021" name="Elife">
        <title>Chloroplast acquisition without the gene transfer in kleptoplastic sea slugs, Plakobranchus ocellatus.</title>
        <authorList>
            <person name="Maeda T."/>
            <person name="Takahashi S."/>
            <person name="Yoshida T."/>
            <person name="Shimamura S."/>
            <person name="Takaki Y."/>
            <person name="Nagai Y."/>
            <person name="Toyoda A."/>
            <person name="Suzuki Y."/>
            <person name="Arimoto A."/>
            <person name="Ishii H."/>
            <person name="Satoh N."/>
            <person name="Nishiyama T."/>
            <person name="Hasebe M."/>
            <person name="Maruyama T."/>
            <person name="Minagawa J."/>
            <person name="Obokata J."/>
            <person name="Shigenobu S."/>
        </authorList>
    </citation>
    <scope>NUCLEOTIDE SEQUENCE [LARGE SCALE GENOMIC DNA]</scope>
</reference>
<proteinExistence type="predicted"/>
<keyword evidence="1" id="KW-0812">Transmembrane</keyword>
<feature type="transmembrane region" description="Helical" evidence="1">
    <location>
        <begin position="26"/>
        <end position="47"/>
    </location>
</feature>
<protein>
    <submittedName>
        <fullName evidence="2">Uncharacterized protein</fullName>
    </submittedName>
</protein>
<accession>A0AAV4GYU5</accession>
<evidence type="ECO:0000313" key="2">
    <source>
        <dbReference type="EMBL" id="GFR90584.1"/>
    </source>
</evidence>
<dbReference type="AlphaFoldDB" id="A0AAV4GYU5"/>
<keyword evidence="3" id="KW-1185">Reference proteome</keyword>